<proteinExistence type="predicted"/>
<dbReference type="PROSITE" id="PS51257">
    <property type="entry name" value="PROKAR_LIPOPROTEIN"/>
    <property type="match status" value="1"/>
</dbReference>
<dbReference type="RefSeq" id="WP_308948835.1">
    <property type="nucleotide sequence ID" value="NZ_JARXHW010000006.1"/>
</dbReference>
<evidence type="ECO:0000313" key="2">
    <source>
        <dbReference type="Proteomes" id="UP001225316"/>
    </source>
</evidence>
<protein>
    <submittedName>
        <fullName evidence="1">Uncharacterized protein</fullName>
    </submittedName>
</protein>
<dbReference type="Proteomes" id="UP001225316">
    <property type="component" value="Unassembled WGS sequence"/>
</dbReference>
<keyword evidence="2" id="KW-1185">Reference proteome</keyword>
<gene>
    <name evidence="1" type="ORF">QEH52_04325</name>
</gene>
<accession>A0ABU1AUT5</accession>
<sequence length="149" mass="16988">MKFCSGLSLGCVLTACLVGLLGAKWNQRQIEQIESQLLELQQPNQSYQIYSHLDHSIELRERILVTEQSFMQQFIPEDQQKCYLTYFTRGLDSSGGVVAAKNRWDPTLELAYQRGFKMKQLFSDGFRAGLWKSQSLLGFTQQPAAEASE</sequence>
<comment type="caution">
    <text evidence="1">The sequence shown here is derived from an EMBL/GenBank/DDBJ whole genome shotgun (WGS) entry which is preliminary data.</text>
</comment>
<dbReference type="EMBL" id="JARXHW010000006">
    <property type="protein sequence ID" value="MDQ8206722.1"/>
    <property type="molecule type" value="Genomic_DNA"/>
</dbReference>
<evidence type="ECO:0000313" key="1">
    <source>
        <dbReference type="EMBL" id="MDQ8206722.1"/>
    </source>
</evidence>
<reference evidence="1 2" key="1">
    <citation type="submission" date="2023-04" db="EMBL/GenBank/DDBJ databases">
        <title>A novel bacteria isolated from coastal sediment.</title>
        <authorList>
            <person name="Liu X.-J."/>
            <person name="Du Z.-J."/>
        </authorList>
    </citation>
    <scope>NUCLEOTIDE SEQUENCE [LARGE SCALE GENOMIC DNA]</scope>
    <source>
        <strain evidence="1 2">SDUM461003</strain>
    </source>
</reference>
<organism evidence="1 2">
    <name type="scientific">Thalassobacterium maritimum</name>
    <dbReference type="NCBI Taxonomy" id="3041265"/>
    <lineage>
        <taxon>Bacteria</taxon>
        <taxon>Pseudomonadati</taxon>
        <taxon>Verrucomicrobiota</taxon>
        <taxon>Opitutia</taxon>
        <taxon>Puniceicoccales</taxon>
        <taxon>Coraliomargaritaceae</taxon>
        <taxon>Thalassobacterium</taxon>
    </lineage>
</organism>
<name>A0ABU1AUT5_9BACT</name>